<keyword evidence="3 4" id="KW-0804">Transcription</keyword>
<protein>
    <recommendedName>
        <fullName evidence="4">Putative HTH-type transcriptional regulatory protein R6Y95_02975</fullName>
    </recommendedName>
</protein>
<dbReference type="Proteomes" id="UP001626603">
    <property type="component" value="Chromosome"/>
</dbReference>
<accession>A0ABD8A9X0</accession>
<dbReference type="GO" id="GO:0003700">
    <property type="term" value="F:DNA-binding transcription factor activity"/>
    <property type="evidence" value="ECO:0007669"/>
    <property type="project" value="UniProtKB-UniRule"/>
</dbReference>
<dbReference type="InterPro" id="IPR001387">
    <property type="entry name" value="Cro/C1-type_HTH"/>
</dbReference>
<evidence type="ECO:0000256" key="2">
    <source>
        <dbReference type="ARBA" id="ARBA00023125"/>
    </source>
</evidence>
<dbReference type="InterPro" id="IPR020886">
    <property type="entry name" value="MTH_967-like"/>
</dbReference>
<name>A0ABD8A9X0_9EURY</name>
<evidence type="ECO:0000259" key="5">
    <source>
        <dbReference type="PROSITE" id="PS50943"/>
    </source>
</evidence>
<keyword evidence="2 4" id="KW-0238">DNA-binding</keyword>
<dbReference type="CDD" id="cd00093">
    <property type="entry name" value="HTH_XRE"/>
    <property type="match status" value="1"/>
</dbReference>
<proteinExistence type="inferred from homology"/>
<keyword evidence="1 4" id="KW-0805">Transcription regulation</keyword>
<evidence type="ECO:0000256" key="1">
    <source>
        <dbReference type="ARBA" id="ARBA00023015"/>
    </source>
</evidence>
<dbReference type="SUPFAM" id="SSF47413">
    <property type="entry name" value="lambda repressor-like DNA-binding domains"/>
    <property type="match status" value="1"/>
</dbReference>
<dbReference type="AlphaFoldDB" id="A0ABD8A9X0"/>
<gene>
    <name evidence="6" type="ORF">R6Y95_02975</name>
</gene>
<evidence type="ECO:0000256" key="4">
    <source>
        <dbReference type="HAMAP-Rule" id="MF_00584"/>
    </source>
</evidence>
<dbReference type="Gene3D" id="1.10.260.40">
    <property type="entry name" value="lambda repressor-like DNA-binding domains"/>
    <property type="match status" value="1"/>
</dbReference>
<keyword evidence="7" id="KW-1185">Reference proteome</keyword>
<dbReference type="SMART" id="SM00530">
    <property type="entry name" value="HTH_XRE"/>
    <property type="match status" value="1"/>
</dbReference>
<organism evidence="6 7">
    <name type="scientific">Methanoculleus palmolei</name>
    <dbReference type="NCBI Taxonomy" id="72612"/>
    <lineage>
        <taxon>Archaea</taxon>
        <taxon>Methanobacteriati</taxon>
        <taxon>Methanobacteriota</taxon>
        <taxon>Stenosarchaea group</taxon>
        <taxon>Methanomicrobia</taxon>
        <taxon>Methanomicrobiales</taxon>
        <taxon>Methanomicrobiaceae</taxon>
        <taxon>Methanoculleus</taxon>
    </lineage>
</organism>
<dbReference type="Pfam" id="PF01381">
    <property type="entry name" value="HTH_3"/>
    <property type="match status" value="1"/>
</dbReference>
<evidence type="ECO:0000313" key="7">
    <source>
        <dbReference type="Proteomes" id="UP001626603"/>
    </source>
</evidence>
<dbReference type="HAMAP" id="MF_00584">
    <property type="entry name" value="HTH_type_cro_C1"/>
    <property type="match status" value="1"/>
</dbReference>
<evidence type="ECO:0000313" key="6">
    <source>
        <dbReference type="EMBL" id="WOX56309.1"/>
    </source>
</evidence>
<evidence type="ECO:0000256" key="3">
    <source>
        <dbReference type="ARBA" id="ARBA00023163"/>
    </source>
</evidence>
<feature type="domain" description="HTH cro/C1-type" evidence="5">
    <location>
        <begin position="132"/>
        <end position="185"/>
    </location>
</feature>
<dbReference type="Pfam" id="PF26553">
    <property type="entry name" value="PDDEXK_19"/>
    <property type="match status" value="1"/>
</dbReference>
<dbReference type="InterPro" id="IPR059051">
    <property type="entry name" value="MTH_967_PDDEXK"/>
</dbReference>
<dbReference type="PROSITE" id="PS50943">
    <property type="entry name" value="HTH_CROC1"/>
    <property type="match status" value="1"/>
</dbReference>
<sequence>MSQDRLPQMVISIMLLAGFDVSERCNIRPRSFDLLAKKGDILVIIKVASHIDSVSADIAWDLNQIARYLQATPLIVGERARGADLERGVVYIRYGLFALSPESLYDYFAEGLSPMVYASPGGLYVKIKGDLLREVRERSRMSLGDLASHLGVSRRAISKYESGMGTTLDVAIRLEELFGAQLVEMIELVGYRSPEPGPEVPPESATGDVLVDLERMGMEIHAMRQAPFQALALFDKHTILTAYGTSQKIAKRASLIGNISHLTKTFAMCVVTDYKKQKKIGKTLLIGEEHLHTMEDGSELIDMINE</sequence>
<dbReference type="GO" id="GO:0003677">
    <property type="term" value="F:DNA binding"/>
    <property type="evidence" value="ECO:0007669"/>
    <property type="project" value="UniProtKB-KW"/>
</dbReference>
<dbReference type="InterPro" id="IPR010982">
    <property type="entry name" value="Lambda_DNA-bd_dom_sf"/>
</dbReference>
<dbReference type="EMBL" id="CP137641">
    <property type="protein sequence ID" value="WOX56309.1"/>
    <property type="molecule type" value="Genomic_DNA"/>
</dbReference>
<dbReference type="NCBIfam" id="NF003162">
    <property type="entry name" value="PRK04140.1"/>
    <property type="match status" value="1"/>
</dbReference>
<reference evidence="6 7" key="1">
    <citation type="submission" date="2023-10" db="EMBL/GenBank/DDBJ databases">
        <title>The complete genome sequence of Methanoculleus palmolei DSM 4273.</title>
        <authorList>
            <person name="Lai S.-J."/>
            <person name="You Y.-T."/>
            <person name="Chen S.-C."/>
        </authorList>
    </citation>
    <scope>NUCLEOTIDE SEQUENCE [LARGE SCALE GENOMIC DNA]</scope>
    <source>
        <strain evidence="6 7">DSM 4273</strain>
    </source>
</reference>